<evidence type="ECO:0000313" key="3">
    <source>
        <dbReference type="Proteomes" id="UP001201812"/>
    </source>
</evidence>
<reference evidence="2" key="1">
    <citation type="submission" date="2022-01" db="EMBL/GenBank/DDBJ databases">
        <title>Genome Sequence Resource for Two Populations of Ditylenchus destructor, the Migratory Endoparasitic Phytonematode.</title>
        <authorList>
            <person name="Zhang H."/>
            <person name="Lin R."/>
            <person name="Xie B."/>
        </authorList>
    </citation>
    <scope>NUCLEOTIDE SEQUENCE</scope>
    <source>
        <strain evidence="2">BazhouSP</strain>
    </source>
</reference>
<name>A0AAD4MXL7_9BILA</name>
<proteinExistence type="predicted"/>
<feature type="region of interest" description="Disordered" evidence="1">
    <location>
        <begin position="108"/>
        <end position="130"/>
    </location>
</feature>
<accession>A0AAD4MXL7</accession>
<feature type="region of interest" description="Disordered" evidence="1">
    <location>
        <begin position="46"/>
        <end position="66"/>
    </location>
</feature>
<gene>
    <name evidence="2" type="ORF">DdX_12975</name>
</gene>
<comment type="caution">
    <text evidence="2">The sequence shown here is derived from an EMBL/GenBank/DDBJ whole genome shotgun (WGS) entry which is preliminary data.</text>
</comment>
<keyword evidence="3" id="KW-1185">Reference proteome</keyword>
<evidence type="ECO:0000313" key="2">
    <source>
        <dbReference type="EMBL" id="KAI1706515.1"/>
    </source>
</evidence>
<feature type="compositionally biased region" description="Basic and acidic residues" evidence="1">
    <location>
        <begin position="199"/>
        <end position="211"/>
    </location>
</feature>
<dbReference type="AlphaFoldDB" id="A0AAD4MXL7"/>
<dbReference type="EMBL" id="JAKKPZ010000047">
    <property type="protein sequence ID" value="KAI1706515.1"/>
    <property type="molecule type" value="Genomic_DNA"/>
</dbReference>
<feature type="region of interest" description="Disordered" evidence="1">
    <location>
        <begin position="199"/>
        <end position="221"/>
    </location>
</feature>
<evidence type="ECO:0000256" key="1">
    <source>
        <dbReference type="SAM" id="MobiDB-lite"/>
    </source>
</evidence>
<dbReference type="Proteomes" id="UP001201812">
    <property type="component" value="Unassembled WGS sequence"/>
</dbReference>
<organism evidence="2 3">
    <name type="scientific">Ditylenchus destructor</name>
    <dbReference type="NCBI Taxonomy" id="166010"/>
    <lineage>
        <taxon>Eukaryota</taxon>
        <taxon>Metazoa</taxon>
        <taxon>Ecdysozoa</taxon>
        <taxon>Nematoda</taxon>
        <taxon>Chromadorea</taxon>
        <taxon>Rhabditida</taxon>
        <taxon>Tylenchina</taxon>
        <taxon>Tylenchomorpha</taxon>
        <taxon>Sphaerularioidea</taxon>
        <taxon>Anguinidae</taxon>
        <taxon>Anguininae</taxon>
        <taxon>Ditylenchus</taxon>
    </lineage>
</organism>
<protein>
    <submittedName>
        <fullName evidence="2">Uncharacterized protein</fullName>
    </submittedName>
</protein>
<feature type="compositionally biased region" description="Basic residues" evidence="1">
    <location>
        <begin position="55"/>
        <end position="66"/>
    </location>
</feature>
<feature type="compositionally biased region" description="Low complexity" evidence="1">
    <location>
        <begin position="120"/>
        <end position="130"/>
    </location>
</feature>
<sequence length="341" mass="37716">MYRQMKLLEINIYCPKTICDRRCGKFHTKSVKTIVNGLKGILIHNGDLHSNQKSSSRRQSIRSRRTNFQRLNSLDSLASSTTKQCLNSSQLSIKNLPQPLTTIHIITPSKATTPNPGPSPSSSTSSHNALSPNAASIVAQHNLQNGTSPISPQSATSTVTLDDIIASARRKISQDMEGEDYGMPPPVHIMENGDADWFNDKNGKNIEKRSPNEPLSDEERENRLAQTRFIESLLEYDSSEDDMWTASKPPLIMGDEDQEDFVELLSATKPPDDYYSNPINKASDALTRRRNKTFEDDNSSIDMSLADISGSQLSLNLHLALHQSAGGSSTGSARPEYEENL</sequence>